<dbReference type="EMBL" id="JAOQKC010000006">
    <property type="protein sequence ID" value="MCU6696443.1"/>
    <property type="molecule type" value="Genomic_DNA"/>
</dbReference>
<proteinExistence type="inferred from homology"/>
<evidence type="ECO:0000313" key="13">
    <source>
        <dbReference type="Proteomes" id="UP001652461"/>
    </source>
</evidence>
<dbReference type="InterPro" id="IPR006000">
    <property type="entry name" value="Xylulokinase"/>
</dbReference>
<evidence type="ECO:0000256" key="8">
    <source>
        <dbReference type="RuleBase" id="RU003733"/>
    </source>
</evidence>
<dbReference type="Pfam" id="PF02782">
    <property type="entry name" value="FGGY_C"/>
    <property type="match status" value="1"/>
</dbReference>
<keyword evidence="7 9" id="KW-0119">Carbohydrate metabolism</keyword>
<evidence type="ECO:0000256" key="4">
    <source>
        <dbReference type="ARBA" id="ARBA00022741"/>
    </source>
</evidence>
<dbReference type="CDD" id="cd07805">
    <property type="entry name" value="ASKHA_NBD_FGGY_CvXK-like"/>
    <property type="match status" value="1"/>
</dbReference>
<keyword evidence="3 8" id="KW-0808">Transferase</keyword>
<evidence type="ECO:0000259" key="10">
    <source>
        <dbReference type="Pfam" id="PF00370"/>
    </source>
</evidence>
<dbReference type="SUPFAM" id="SSF53067">
    <property type="entry name" value="Actin-like ATPase domain"/>
    <property type="match status" value="2"/>
</dbReference>
<protein>
    <recommendedName>
        <fullName evidence="9">Xylulose kinase</fullName>
        <shortName evidence="9">Xylulokinase</shortName>
        <ecNumber evidence="9">2.7.1.17</ecNumber>
    </recommendedName>
</protein>
<comment type="caution">
    <text evidence="12">The sequence shown here is derived from an EMBL/GenBank/DDBJ whole genome shotgun (WGS) entry which is preliminary data.</text>
</comment>
<evidence type="ECO:0000259" key="11">
    <source>
        <dbReference type="Pfam" id="PF02782"/>
    </source>
</evidence>
<keyword evidence="2 9" id="KW-0859">Xylose metabolism</keyword>
<evidence type="ECO:0000256" key="9">
    <source>
        <dbReference type="RuleBase" id="RU364073"/>
    </source>
</evidence>
<accession>A0ABT2RVV9</accession>
<keyword evidence="5 8" id="KW-0418">Kinase</keyword>
<dbReference type="InterPro" id="IPR018484">
    <property type="entry name" value="FGGY_N"/>
</dbReference>
<dbReference type="InterPro" id="IPR000577">
    <property type="entry name" value="Carb_kinase_FGGY"/>
</dbReference>
<evidence type="ECO:0000256" key="1">
    <source>
        <dbReference type="ARBA" id="ARBA00009156"/>
    </source>
</evidence>
<dbReference type="InterPro" id="IPR043129">
    <property type="entry name" value="ATPase_NBD"/>
</dbReference>
<evidence type="ECO:0000256" key="2">
    <source>
        <dbReference type="ARBA" id="ARBA00022629"/>
    </source>
</evidence>
<dbReference type="NCBIfam" id="TIGR01312">
    <property type="entry name" value="XylB"/>
    <property type="match status" value="1"/>
</dbReference>
<feature type="domain" description="Carbohydrate kinase FGGY N-terminal" evidence="10">
    <location>
        <begin position="4"/>
        <end position="248"/>
    </location>
</feature>
<evidence type="ECO:0000256" key="7">
    <source>
        <dbReference type="ARBA" id="ARBA00023277"/>
    </source>
</evidence>
<dbReference type="PIRSF" id="PIRSF000538">
    <property type="entry name" value="GlpK"/>
    <property type="match status" value="1"/>
</dbReference>
<dbReference type="InterPro" id="IPR018483">
    <property type="entry name" value="Carb_kinase_FGGY_CS"/>
</dbReference>
<dbReference type="InterPro" id="IPR050406">
    <property type="entry name" value="FGGY_Carb_Kinase"/>
</dbReference>
<dbReference type="RefSeq" id="WP_158362734.1">
    <property type="nucleotide sequence ID" value="NZ_JAOQKC010000006.1"/>
</dbReference>
<keyword evidence="4 9" id="KW-0547">Nucleotide-binding</keyword>
<sequence length="503" mass="56127">MKEYLLAHDLGTSGDKATLFTTEGELVDSEIESYPVHYYNGNWAEQDAEDWWSAFCASTRKLLARTGIQPERIRAVSFSGQMMGCLCVDREGKPLRPSIIWADQRAQQEAEEIEKAISQWEYYQITGHRNTASYGIQKLMWVKKHEPEVYRNTYKMLNAKDFMVQKLTGVFCTDYSDANGCGFFDLKRLDWSEELLKLSGIDRSKLPDVKPSTFCAGKITEEAARQTGLTKETAVIIGAGDGVATNVGAGSVSSGKTFCCMGTSAWITTTSEQPLLDPQMRTVTWAHMVPGLYAPNGTMQYAGGSYSWLKGFLNPEKKEGQGSVYEEMNREAEKSSPGAGGVTFLPYLLGERAPRWDPDAKGCFYGIQADTTRNDMIRSAVEGVIYNLSLILDILKTQMHIEEITVLGGGAKGEIWRKIMADVWETRIIVPELLDEAGAMGAAVNAGVGAGIFKDFSAIERFQKIKYIQQPDLQHRKEYHAAKTRFNEVYEAMKGVEHAYEKL</sequence>
<name>A0ABT2RVV9_9FIRM</name>
<dbReference type="PROSITE" id="PS00445">
    <property type="entry name" value="FGGY_KINASES_2"/>
    <property type="match status" value="1"/>
</dbReference>
<evidence type="ECO:0000256" key="6">
    <source>
        <dbReference type="ARBA" id="ARBA00022840"/>
    </source>
</evidence>
<dbReference type="Gene3D" id="3.30.420.40">
    <property type="match status" value="2"/>
</dbReference>
<comment type="similarity">
    <text evidence="1 8">Belongs to the FGGY kinase family.</text>
</comment>
<reference evidence="12 13" key="1">
    <citation type="journal article" date="2021" name="ISME Commun">
        <title>Automated analysis of genomic sequences facilitates high-throughput and comprehensive description of bacteria.</title>
        <authorList>
            <person name="Hitch T.C.A."/>
        </authorList>
    </citation>
    <scope>NUCLEOTIDE SEQUENCE [LARGE SCALE GENOMIC DNA]</scope>
    <source>
        <strain evidence="12 13">Sanger_04</strain>
    </source>
</reference>
<organism evidence="12 13">
    <name type="scientific">Laedolimicola ammoniilytica</name>
    <dbReference type="NCBI Taxonomy" id="2981771"/>
    <lineage>
        <taxon>Bacteria</taxon>
        <taxon>Bacillati</taxon>
        <taxon>Bacillota</taxon>
        <taxon>Clostridia</taxon>
        <taxon>Lachnospirales</taxon>
        <taxon>Lachnospiraceae</taxon>
        <taxon>Laedolimicola</taxon>
    </lineage>
</organism>
<dbReference type="Proteomes" id="UP001652461">
    <property type="component" value="Unassembled WGS sequence"/>
</dbReference>
<evidence type="ECO:0000313" key="12">
    <source>
        <dbReference type="EMBL" id="MCU6696443.1"/>
    </source>
</evidence>
<dbReference type="PANTHER" id="PTHR43095:SF5">
    <property type="entry name" value="XYLULOSE KINASE"/>
    <property type="match status" value="1"/>
</dbReference>
<keyword evidence="13" id="KW-1185">Reference proteome</keyword>
<dbReference type="GO" id="GO:0004856">
    <property type="term" value="F:D-xylulokinase activity"/>
    <property type="evidence" value="ECO:0007669"/>
    <property type="project" value="UniProtKB-EC"/>
</dbReference>
<dbReference type="PANTHER" id="PTHR43095">
    <property type="entry name" value="SUGAR KINASE"/>
    <property type="match status" value="1"/>
</dbReference>
<comment type="catalytic activity">
    <reaction evidence="9">
        <text>D-xylulose + ATP = D-xylulose 5-phosphate + ADP + H(+)</text>
        <dbReference type="Rhea" id="RHEA:10964"/>
        <dbReference type="ChEBI" id="CHEBI:15378"/>
        <dbReference type="ChEBI" id="CHEBI:17140"/>
        <dbReference type="ChEBI" id="CHEBI:30616"/>
        <dbReference type="ChEBI" id="CHEBI:57737"/>
        <dbReference type="ChEBI" id="CHEBI:456216"/>
        <dbReference type="EC" id="2.7.1.17"/>
    </reaction>
</comment>
<dbReference type="EC" id="2.7.1.17" evidence="9"/>
<keyword evidence="6 9" id="KW-0067">ATP-binding</keyword>
<dbReference type="InterPro" id="IPR018485">
    <property type="entry name" value="FGGY_C"/>
</dbReference>
<feature type="domain" description="Carbohydrate kinase FGGY C-terminal" evidence="11">
    <location>
        <begin position="259"/>
        <end position="449"/>
    </location>
</feature>
<dbReference type="Pfam" id="PF00370">
    <property type="entry name" value="FGGY_N"/>
    <property type="match status" value="1"/>
</dbReference>
<evidence type="ECO:0000256" key="5">
    <source>
        <dbReference type="ARBA" id="ARBA00022777"/>
    </source>
</evidence>
<gene>
    <name evidence="9 12" type="primary">xylB</name>
    <name evidence="12" type="ORF">OCV63_05965</name>
</gene>
<evidence type="ECO:0000256" key="3">
    <source>
        <dbReference type="ARBA" id="ARBA00022679"/>
    </source>
</evidence>